<feature type="repeat" description="ANK" evidence="3">
    <location>
        <begin position="960"/>
        <end position="994"/>
    </location>
</feature>
<dbReference type="InterPro" id="IPR031348">
    <property type="entry name" value="PigL_N"/>
</dbReference>
<dbReference type="Proteomes" id="UP001595075">
    <property type="component" value="Unassembled WGS sequence"/>
</dbReference>
<dbReference type="PANTHER" id="PTHR24198:SF165">
    <property type="entry name" value="ANKYRIN REPEAT-CONTAINING PROTEIN-RELATED"/>
    <property type="match status" value="1"/>
</dbReference>
<organism evidence="6 7">
    <name type="scientific">Oculimacula yallundae</name>
    <dbReference type="NCBI Taxonomy" id="86028"/>
    <lineage>
        <taxon>Eukaryota</taxon>
        <taxon>Fungi</taxon>
        <taxon>Dikarya</taxon>
        <taxon>Ascomycota</taxon>
        <taxon>Pezizomycotina</taxon>
        <taxon>Leotiomycetes</taxon>
        <taxon>Helotiales</taxon>
        <taxon>Ploettnerulaceae</taxon>
        <taxon>Oculimacula</taxon>
    </lineage>
</organism>
<dbReference type="SUPFAM" id="SSF48403">
    <property type="entry name" value="Ankyrin repeat"/>
    <property type="match status" value="5"/>
</dbReference>
<dbReference type="PRINTS" id="PR01415">
    <property type="entry name" value="ANKYRIN"/>
</dbReference>
<keyword evidence="7" id="KW-1185">Reference proteome</keyword>
<dbReference type="Pfam" id="PF00023">
    <property type="entry name" value="Ank"/>
    <property type="match status" value="1"/>
</dbReference>
<feature type="repeat" description="ANK" evidence="3">
    <location>
        <begin position="1607"/>
        <end position="1635"/>
    </location>
</feature>
<dbReference type="PROSITE" id="PS50088">
    <property type="entry name" value="ANK_REPEAT"/>
    <property type="match status" value="9"/>
</dbReference>
<dbReference type="InterPro" id="IPR027417">
    <property type="entry name" value="P-loop_NTPase"/>
</dbReference>
<dbReference type="Pfam" id="PF12796">
    <property type="entry name" value="Ank_2"/>
    <property type="match status" value="4"/>
</dbReference>
<dbReference type="Gene3D" id="3.40.50.300">
    <property type="entry name" value="P-loop containing nucleotide triphosphate hydrolases"/>
    <property type="match status" value="1"/>
</dbReference>
<feature type="repeat" description="ANK" evidence="3">
    <location>
        <begin position="1846"/>
        <end position="1878"/>
    </location>
</feature>
<evidence type="ECO:0000259" key="4">
    <source>
        <dbReference type="Pfam" id="PF17111"/>
    </source>
</evidence>
<protein>
    <recommendedName>
        <fullName evidence="8">Ankyrin</fullName>
    </recommendedName>
</protein>
<dbReference type="InterPro" id="IPR056884">
    <property type="entry name" value="NPHP3-like_N"/>
</dbReference>
<feature type="repeat" description="ANK" evidence="3">
    <location>
        <begin position="927"/>
        <end position="959"/>
    </location>
</feature>
<name>A0ABR4C907_9HELO</name>
<feature type="repeat" description="ANK" evidence="3">
    <location>
        <begin position="1371"/>
        <end position="1403"/>
    </location>
</feature>
<sequence length="2177" mass="240652">MADPLSIAGSVAGLVSIADAVFTRTYRYVRQVKNAETEIGELASGIRSLSGTLHGLALVLSELERETNETNFRLHHINSCRATLTAIETKLDCYDVTTSEKKLDRVIKRLRWPFSHTETKELIADVERHKSTINVALSADGLRMTLKALSRQDEISSSVQEIEIAIKTKWAMDTHIALSKERSAVLTFFEKVDTRSNHESSLNLLHPLTGLWVTEGEVFQSWLHKSNSKLWLSGIPGAGKTIIAASLIEETMRRSSPKRGVAYFYCDYKDPEKQDPINVLGSLAAQLSRQNDSAFSFLQTLYNTCHPKDHSPLRPKLLDLTRMISDMANSFDHVSILVDGVDECGNNVWAVTESIASLALDNNTSILILSRDVSDVRDCLREQYSHLDIAARSEDLKIYVAAEIETRSRARGRGQLRIRSTDLKEHIMKTLIDKADGMFRWVACQLDYLCEFPTDREKRSALQSLPPSLNETYERILAGVIDRGPAIQRMVQTSLRWLVHSEDLSIRALCEAVSITVGETSLDQESMCDPEDILRHCGCLVRKGVDLDYLELAHFTVREFLEGIQLYSPYSQFSQKEEDVLPQLAIICLTYLNLNAFQDEVIDNLEEWEAQQLKHPLRAHAVEFWADYAMDCWANDEILTLARKLFDLARTKGFLSWFRDHLYICSISTRDEPKTREFVFSELTGIVCSRGVTPLHAAAAQGSVEMCLWLLQYDCDINEMSGLGTPIHCALTGIFCLSDVASYQNWLHVPHEYMRQRRTAVLKLLIENGASLDVPYTDPLGQEFSCSKLALHANMTHGASHPLVTLVAAGARLDEGLLASFERSVESSEYDYDLQQDYQEFLQALNEALKNSIQAESTKTDILTAILRFKNPIVAELAHEGAEGYSKVSLTKLRDIFYRAVKFDQVEMIDDLLRDPRLHLSTKFGHDQKTALHIAVSNECVNATEKLLLLGAEVDALSAEGRTPLHYSVEQKCQNVGCIRLLLKFGASTVLKSKDDGRTVWHVAADFGDKAALELLGGEDENMLEALAIADDDGFVPLVLAAQKETSKAFEVILSLTDRLPEECPDGLKLVHYVVEMNSVDLLEKIKQKGCDITDQTDDGRAALHFIPVEVDGDVVKFLIENGVSPHSADEDGVTALHRVFRDEITTDRQVLKFLATQETISARTSGGHSVLHYALGFSPIVGDEHTTIDYSLRKDYVEFLVHEGFDVSAKDSQGKSAIQFLKYHPFDQVLDESVSAILATIAESTSSLGVLNDVFDWGNDAQGGSLCWAIGARNEGLAALLISKGANVDLHCQVNANYANWSAIHAASWRGVGLDLFRRIIKKTKRIHERDNRGYCVIHILCESGSQAKPAHVQEVLDAGADIDIQVTYGGSTALMISAEAGKADMVRCLLDNGADIQVKGSFGWQAIHFAVSSGDPTTIRIFLELHTDWNTAITIAYGRLNIPGCNIIHLAAIDAYHDNNAMKEILESSPMIDLNCLTGDGYSALHLAAMHGTGDTVQALLNAGANIELESSRGIRPINSAIEKGRHSTTETLLQWGCEMKADKFGFTPELYALKRNDGVIVRMLKKHQLTPGMQITVDNQMTALRRRLSKLENIPEENHRSSRESSMMLHYAIKDGDLDLCKTLIGTGASINDPVLGCRGCTPVLWSMTCRQIPIARYLIEKGASAAGQSCSKANEYGYHYKGHYAVHLACRAESDVDLLSLLLEQDVKLGSPAFQAAVTPLHIAVLCNNTAAVELILAGSKVVSSSPTIMSTEGDTPLPPMRDSAAFATLNNTASLCDKQIEGSMLDWEWLLCHDAKTSRAITTSEIDTGSALHLAVYVDHGKEMVDLLLKHGANIDLLDDDGDSPLHVAIERGNLVALNLLLHRGANPILTDRCGRTPAMLAVNSMVALERLHAAGVPLDHVDHSGNNALHWARSPAIFSFLFYKGVDPYAQNHEGNTPVAIAYSEPEFPELICNLDVDFSRCAGFIFGADFLKVPSTNLKLLMRRLPQHTMSEEINSSTGRFRGTPLTRVSRVGGDCIHDLDILLKYGASLDKELDDAGTPLMAACKSGRLDSVKRLVLFSGGKLTGTIAGRPINAIEAASDFPHIQRWLLVGRHMEQRKISWTAVEESTEQYIRPWSGHLLAEVAVAAISAPSHSTDSMSLAIRLEKLRISVRGKIVPVTALRYEDATDS</sequence>
<evidence type="ECO:0000259" key="5">
    <source>
        <dbReference type="Pfam" id="PF24883"/>
    </source>
</evidence>
<dbReference type="InterPro" id="IPR036770">
    <property type="entry name" value="Ankyrin_rpt-contain_sf"/>
</dbReference>
<evidence type="ECO:0008006" key="8">
    <source>
        <dbReference type="Google" id="ProtNLM"/>
    </source>
</evidence>
<feature type="domain" description="Nephrocystin 3-like N-terminal" evidence="5">
    <location>
        <begin position="209"/>
        <end position="371"/>
    </location>
</feature>
<feature type="repeat" description="ANK" evidence="3">
    <location>
        <begin position="1482"/>
        <end position="1514"/>
    </location>
</feature>
<evidence type="ECO:0000256" key="1">
    <source>
        <dbReference type="ARBA" id="ARBA00022737"/>
    </source>
</evidence>
<evidence type="ECO:0000313" key="7">
    <source>
        <dbReference type="Proteomes" id="UP001595075"/>
    </source>
</evidence>
<dbReference type="Pfam" id="PF24883">
    <property type="entry name" value="NPHP3_N"/>
    <property type="match status" value="1"/>
</dbReference>
<dbReference type="PROSITE" id="PS50297">
    <property type="entry name" value="ANK_REP_REGION"/>
    <property type="match status" value="7"/>
</dbReference>
<dbReference type="Gene3D" id="1.25.40.20">
    <property type="entry name" value="Ankyrin repeat-containing domain"/>
    <property type="match status" value="7"/>
</dbReference>
<keyword evidence="1" id="KW-0677">Repeat</keyword>
<comment type="caution">
    <text evidence="6">The sequence shown here is derived from an EMBL/GenBank/DDBJ whole genome shotgun (WGS) entry which is preliminary data.</text>
</comment>
<accession>A0ABR4C907</accession>
<dbReference type="InterPro" id="IPR002110">
    <property type="entry name" value="Ankyrin_rpt"/>
</dbReference>
<feature type="repeat" description="ANK" evidence="3">
    <location>
        <begin position="1812"/>
        <end position="1845"/>
    </location>
</feature>
<evidence type="ECO:0000256" key="3">
    <source>
        <dbReference type="PROSITE-ProRule" id="PRU00023"/>
    </source>
</evidence>
<dbReference type="EMBL" id="JAZHXI010000011">
    <property type="protein sequence ID" value="KAL2066420.1"/>
    <property type="molecule type" value="Genomic_DNA"/>
</dbReference>
<evidence type="ECO:0000256" key="2">
    <source>
        <dbReference type="ARBA" id="ARBA00023043"/>
    </source>
</evidence>
<dbReference type="SMART" id="SM00248">
    <property type="entry name" value="ANK"/>
    <property type="match status" value="24"/>
</dbReference>
<proteinExistence type="predicted"/>
<gene>
    <name evidence="6" type="ORF">VTL71DRAFT_2491</name>
</gene>
<feature type="repeat" description="ANK" evidence="3">
    <location>
        <begin position="690"/>
        <end position="722"/>
    </location>
</feature>
<dbReference type="SUPFAM" id="SSF52540">
    <property type="entry name" value="P-loop containing nucleoside triphosphate hydrolases"/>
    <property type="match status" value="1"/>
</dbReference>
<evidence type="ECO:0000313" key="6">
    <source>
        <dbReference type="EMBL" id="KAL2066420.1"/>
    </source>
</evidence>
<keyword evidence="2 3" id="KW-0040">ANK repeat</keyword>
<dbReference type="Pfam" id="PF17111">
    <property type="entry name" value="PigL_N"/>
    <property type="match status" value="1"/>
</dbReference>
<feature type="repeat" description="ANK" evidence="3">
    <location>
        <begin position="1099"/>
        <end position="1131"/>
    </location>
</feature>
<reference evidence="6 7" key="1">
    <citation type="journal article" date="2024" name="Commun. Biol.">
        <title>Comparative genomic analysis of thermophilic fungi reveals convergent evolutionary adaptations and gene losses.</title>
        <authorList>
            <person name="Steindorff A.S."/>
            <person name="Aguilar-Pontes M.V."/>
            <person name="Robinson A.J."/>
            <person name="Andreopoulos B."/>
            <person name="LaButti K."/>
            <person name="Kuo A."/>
            <person name="Mondo S."/>
            <person name="Riley R."/>
            <person name="Otillar R."/>
            <person name="Haridas S."/>
            <person name="Lipzen A."/>
            <person name="Grimwood J."/>
            <person name="Schmutz J."/>
            <person name="Clum A."/>
            <person name="Reid I.D."/>
            <person name="Moisan M.C."/>
            <person name="Butler G."/>
            <person name="Nguyen T.T.M."/>
            <person name="Dewar K."/>
            <person name="Conant G."/>
            <person name="Drula E."/>
            <person name="Henrissat B."/>
            <person name="Hansel C."/>
            <person name="Singer S."/>
            <person name="Hutchinson M.I."/>
            <person name="de Vries R.P."/>
            <person name="Natvig D.O."/>
            <person name="Powell A.J."/>
            <person name="Tsang A."/>
            <person name="Grigoriev I.V."/>
        </authorList>
    </citation>
    <scope>NUCLEOTIDE SEQUENCE [LARGE SCALE GENOMIC DNA]</scope>
    <source>
        <strain evidence="6 7">CBS 494.80</strain>
    </source>
</reference>
<feature type="domain" description="Azaphilone pigments biosynthesis cluster protein L N-terminal" evidence="4">
    <location>
        <begin position="2"/>
        <end position="161"/>
    </location>
</feature>
<dbReference type="PANTHER" id="PTHR24198">
    <property type="entry name" value="ANKYRIN REPEAT AND PROTEIN KINASE DOMAIN-CONTAINING PROTEIN"/>
    <property type="match status" value="1"/>
</dbReference>